<name>A0A8X6PHS2_NEPPI</name>
<dbReference type="EMBL" id="BMAW01021202">
    <property type="protein sequence ID" value="GFT71857.1"/>
    <property type="molecule type" value="Genomic_DNA"/>
</dbReference>
<accession>A0A8X6PHS2</accession>
<reference evidence="1" key="1">
    <citation type="submission" date="2020-08" db="EMBL/GenBank/DDBJ databases">
        <title>Multicomponent nature underlies the extraordinary mechanical properties of spider dragline silk.</title>
        <authorList>
            <person name="Kono N."/>
            <person name="Nakamura H."/>
            <person name="Mori M."/>
            <person name="Yoshida Y."/>
            <person name="Ohtoshi R."/>
            <person name="Malay A.D."/>
            <person name="Moran D.A.P."/>
            <person name="Tomita M."/>
            <person name="Numata K."/>
            <person name="Arakawa K."/>
        </authorList>
    </citation>
    <scope>NUCLEOTIDE SEQUENCE</scope>
</reference>
<gene>
    <name evidence="1" type="primary">AVEN_162693_1</name>
    <name evidence="1" type="ORF">NPIL_679731</name>
</gene>
<sequence>MANITGEMPIGYFTFIWAVESNFGLLTPLRIISPEFTVVFTQSTSWCLEIDVEGDFFMCFLRRLYDEVSSTVVIDFDIALLDSEGHPLILRRLKHDFKEGQAFEDRIFASVDDVFNLRRSQFVSNNTFTLRCRISQMISKEFKFDLCYARTRLAIESNSFIWVVTDFSTKLEWEGPRFVLNENKVVKLKLQIIKEGGYEIVNVGVFSCFPIRFMCLISVLDIAGGVFARVMHRCCLNNSSMRFCVLGREMLMDKKAACLPLDTLTLRCEFIIGTGVAWSRIEHVRNYCDKVKKEID</sequence>
<keyword evidence="2" id="KW-1185">Reference proteome</keyword>
<dbReference type="SUPFAM" id="SSF49599">
    <property type="entry name" value="TRAF domain-like"/>
    <property type="match status" value="2"/>
</dbReference>
<dbReference type="Gene3D" id="2.60.210.10">
    <property type="entry name" value="Apoptosis, Tumor Necrosis Factor Receptor Associated Protein 2, Chain A"/>
    <property type="match status" value="1"/>
</dbReference>
<evidence type="ECO:0000313" key="1">
    <source>
        <dbReference type="EMBL" id="GFT71857.1"/>
    </source>
</evidence>
<evidence type="ECO:0000313" key="2">
    <source>
        <dbReference type="Proteomes" id="UP000887013"/>
    </source>
</evidence>
<dbReference type="InterPro" id="IPR002083">
    <property type="entry name" value="MATH/TRAF_dom"/>
</dbReference>
<protein>
    <submittedName>
        <fullName evidence="1">Uncharacterized protein</fullName>
    </submittedName>
</protein>
<proteinExistence type="predicted"/>
<dbReference type="AlphaFoldDB" id="A0A8X6PHS2"/>
<comment type="caution">
    <text evidence="1">The sequence shown here is derived from an EMBL/GenBank/DDBJ whole genome shotgun (WGS) entry which is preliminary data.</text>
</comment>
<dbReference type="Proteomes" id="UP000887013">
    <property type="component" value="Unassembled WGS sequence"/>
</dbReference>
<dbReference type="CDD" id="cd00121">
    <property type="entry name" value="MATH"/>
    <property type="match status" value="1"/>
</dbReference>
<dbReference type="InterPro" id="IPR008974">
    <property type="entry name" value="TRAF-like"/>
</dbReference>
<organism evidence="1 2">
    <name type="scientific">Nephila pilipes</name>
    <name type="common">Giant wood spider</name>
    <name type="synonym">Nephila maculata</name>
    <dbReference type="NCBI Taxonomy" id="299642"/>
    <lineage>
        <taxon>Eukaryota</taxon>
        <taxon>Metazoa</taxon>
        <taxon>Ecdysozoa</taxon>
        <taxon>Arthropoda</taxon>
        <taxon>Chelicerata</taxon>
        <taxon>Arachnida</taxon>
        <taxon>Araneae</taxon>
        <taxon>Araneomorphae</taxon>
        <taxon>Entelegynae</taxon>
        <taxon>Araneoidea</taxon>
        <taxon>Nephilidae</taxon>
        <taxon>Nephila</taxon>
    </lineage>
</organism>